<feature type="region of interest" description="Disordered" evidence="1">
    <location>
        <begin position="28"/>
        <end position="53"/>
    </location>
</feature>
<reference evidence="2" key="2">
    <citation type="submission" date="2020-05" db="UniProtKB">
        <authorList>
            <consortium name="EnsemblMetazoa"/>
        </authorList>
    </citation>
    <scope>IDENTIFICATION</scope>
    <source>
        <strain evidence="2">WRAIR2</strain>
    </source>
</reference>
<organism evidence="2 3">
    <name type="scientific">Anopheles dirus</name>
    <dbReference type="NCBI Taxonomy" id="7168"/>
    <lineage>
        <taxon>Eukaryota</taxon>
        <taxon>Metazoa</taxon>
        <taxon>Ecdysozoa</taxon>
        <taxon>Arthropoda</taxon>
        <taxon>Hexapoda</taxon>
        <taxon>Insecta</taxon>
        <taxon>Pterygota</taxon>
        <taxon>Neoptera</taxon>
        <taxon>Endopterygota</taxon>
        <taxon>Diptera</taxon>
        <taxon>Nematocera</taxon>
        <taxon>Culicoidea</taxon>
        <taxon>Culicidae</taxon>
        <taxon>Anophelinae</taxon>
        <taxon>Anopheles</taxon>
    </lineage>
</organism>
<proteinExistence type="predicted"/>
<dbReference type="STRING" id="7168.A0A182NLV3"/>
<keyword evidence="3" id="KW-1185">Reference proteome</keyword>
<dbReference type="VEuPathDB" id="VectorBase:ADIR008634"/>
<sequence>MARLPSADEQGALLETCRGFNGAGAQDIARKPMSTASNAPSSKHRRESHHSTVQSVCSTTMPLFDDYDYSTFIMLCQNLYQSESTYSSDSCSSINPGSVEPQDMDDCVMNQITKSSSPSQHDYLPFYNLCPSQVIFTSNASSFDSHPGVCNKSIP</sequence>
<dbReference type="EnsemblMetazoa" id="ADIR008634-RA">
    <property type="protein sequence ID" value="ADIR008634-PA"/>
    <property type="gene ID" value="ADIR008634"/>
</dbReference>
<evidence type="ECO:0000256" key="1">
    <source>
        <dbReference type="SAM" id="MobiDB-lite"/>
    </source>
</evidence>
<protein>
    <submittedName>
        <fullName evidence="2">Uncharacterized protein</fullName>
    </submittedName>
</protein>
<name>A0A182NLV3_9DIPT</name>
<reference evidence="3" key="1">
    <citation type="submission" date="2013-03" db="EMBL/GenBank/DDBJ databases">
        <title>The Genome Sequence of Anopheles dirus WRAIR2.</title>
        <authorList>
            <consortium name="The Broad Institute Genomics Platform"/>
            <person name="Neafsey D.E."/>
            <person name="Walton C."/>
            <person name="Walker B."/>
            <person name="Young S.K."/>
            <person name="Zeng Q."/>
            <person name="Gargeya S."/>
            <person name="Fitzgerald M."/>
            <person name="Haas B."/>
            <person name="Abouelleil A."/>
            <person name="Allen A.W."/>
            <person name="Alvarado L."/>
            <person name="Arachchi H.M."/>
            <person name="Berlin A.M."/>
            <person name="Chapman S.B."/>
            <person name="Gainer-Dewar J."/>
            <person name="Goldberg J."/>
            <person name="Griggs A."/>
            <person name="Gujja S."/>
            <person name="Hansen M."/>
            <person name="Howarth C."/>
            <person name="Imamovic A."/>
            <person name="Ireland A."/>
            <person name="Larimer J."/>
            <person name="McCowan C."/>
            <person name="Murphy C."/>
            <person name="Pearson M."/>
            <person name="Poon T.W."/>
            <person name="Priest M."/>
            <person name="Roberts A."/>
            <person name="Saif S."/>
            <person name="Shea T."/>
            <person name="Sisk P."/>
            <person name="Sykes S."/>
            <person name="Wortman J."/>
            <person name="Nusbaum C."/>
            <person name="Birren B."/>
        </authorList>
    </citation>
    <scope>NUCLEOTIDE SEQUENCE [LARGE SCALE GENOMIC DNA]</scope>
    <source>
        <strain evidence="3">WRAIR2</strain>
    </source>
</reference>
<evidence type="ECO:0000313" key="2">
    <source>
        <dbReference type="EnsemblMetazoa" id="ADIR008634-PA"/>
    </source>
</evidence>
<dbReference type="Proteomes" id="UP000075884">
    <property type="component" value="Unassembled WGS sequence"/>
</dbReference>
<accession>A0A182NLV3</accession>
<dbReference type="AlphaFoldDB" id="A0A182NLV3"/>
<evidence type="ECO:0000313" key="3">
    <source>
        <dbReference type="Proteomes" id="UP000075884"/>
    </source>
</evidence>